<name>A0AAN4TD56_ASPLE</name>
<feature type="compositionally biased region" description="Basic and acidic residues" evidence="1">
    <location>
        <begin position="1"/>
        <end position="14"/>
    </location>
</feature>
<dbReference type="AlphaFoldDB" id="A0AAN4TD56"/>
<evidence type="ECO:0000313" key="2">
    <source>
        <dbReference type="EMBL" id="GAQ09875.1"/>
    </source>
</evidence>
<sequence>MSAKLDKSLDEILVNRRQNARRRTRRPAASKPGSAAVPVGGVKKNAKAAKPVAKGAQGGHPVATESKIMVSGLPSDVNEANIKTFEASTASIRVRTLATSLPQPRGDCWVRCTGTNSFPSFIYERFHNLLLRDGRE</sequence>
<evidence type="ECO:0008006" key="4">
    <source>
        <dbReference type="Google" id="ProtNLM"/>
    </source>
</evidence>
<organism evidence="2 3">
    <name type="scientific">Aspergillus lentulus</name>
    <dbReference type="NCBI Taxonomy" id="293939"/>
    <lineage>
        <taxon>Eukaryota</taxon>
        <taxon>Fungi</taxon>
        <taxon>Dikarya</taxon>
        <taxon>Ascomycota</taxon>
        <taxon>Pezizomycotina</taxon>
        <taxon>Eurotiomycetes</taxon>
        <taxon>Eurotiomycetidae</taxon>
        <taxon>Eurotiales</taxon>
        <taxon>Aspergillaceae</taxon>
        <taxon>Aspergillus</taxon>
        <taxon>Aspergillus subgen. Fumigati</taxon>
    </lineage>
</organism>
<proteinExistence type="predicted"/>
<reference evidence="2 3" key="1">
    <citation type="submission" date="2015-11" db="EMBL/GenBank/DDBJ databases">
        <title>Aspergillus lentulus strain IFM 54703T.</title>
        <authorList>
            <person name="Kusuya Y."/>
            <person name="Sakai K."/>
            <person name="Kamei K."/>
            <person name="Takahashi H."/>
            <person name="Yaguchi T."/>
        </authorList>
    </citation>
    <scope>NUCLEOTIDE SEQUENCE [LARGE SCALE GENOMIC DNA]</scope>
    <source>
        <strain evidence="2 3">IFM 54703</strain>
    </source>
</reference>
<accession>A0AAN4TD56</accession>
<evidence type="ECO:0000256" key="1">
    <source>
        <dbReference type="SAM" id="MobiDB-lite"/>
    </source>
</evidence>
<protein>
    <recommendedName>
        <fullName evidence="4">RRM domain-containing protein</fullName>
    </recommendedName>
</protein>
<feature type="compositionally biased region" description="Basic residues" evidence="1">
    <location>
        <begin position="18"/>
        <end position="28"/>
    </location>
</feature>
<comment type="caution">
    <text evidence="2">The sequence shown here is derived from an EMBL/GenBank/DDBJ whole genome shotgun (WGS) entry which is preliminary data.</text>
</comment>
<evidence type="ECO:0000313" key="3">
    <source>
        <dbReference type="Proteomes" id="UP000051487"/>
    </source>
</evidence>
<gene>
    <name evidence="2" type="ORF">ALT_7196</name>
</gene>
<dbReference type="EMBL" id="BCLY01000012">
    <property type="protein sequence ID" value="GAQ09875.1"/>
    <property type="molecule type" value="Genomic_DNA"/>
</dbReference>
<dbReference type="Proteomes" id="UP000051487">
    <property type="component" value="Unassembled WGS sequence"/>
</dbReference>
<feature type="compositionally biased region" description="Low complexity" evidence="1">
    <location>
        <begin position="35"/>
        <end position="55"/>
    </location>
</feature>
<feature type="region of interest" description="Disordered" evidence="1">
    <location>
        <begin position="1"/>
        <end position="61"/>
    </location>
</feature>